<dbReference type="SUPFAM" id="SSF53448">
    <property type="entry name" value="Nucleotide-diphospho-sugar transferases"/>
    <property type="match status" value="1"/>
</dbReference>
<accession>A0A485ANS8</accession>
<dbReference type="Proteomes" id="UP000401081">
    <property type="component" value="Unassembled WGS sequence"/>
</dbReference>
<dbReference type="GO" id="GO:0016758">
    <property type="term" value="F:hexosyltransferase activity"/>
    <property type="evidence" value="ECO:0007669"/>
    <property type="project" value="UniProtKB-ARBA"/>
</dbReference>
<dbReference type="Gene3D" id="3.90.550.10">
    <property type="entry name" value="Spore Coat Polysaccharide Biosynthesis Protein SpsA, Chain A"/>
    <property type="match status" value="1"/>
</dbReference>
<evidence type="ECO:0000256" key="1">
    <source>
        <dbReference type="ARBA" id="ARBA00022676"/>
    </source>
</evidence>
<dbReference type="AlphaFoldDB" id="A0A485ANS8"/>
<dbReference type="PANTHER" id="PTHR22916">
    <property type="entry name" value="GLYCOSYLTRANSFERASE"/>
    <property type="match status" value="1"/>
</dbReference>
<evidence type="ECO:0000313" key="5">
    <source>
        <dbReference type="Proteomes" id="UP000401081"/>
    </source>
</evidence>
<keyword evidence="5" id="KW-1185">Reference proteome</keyword>
<keyword evidence="2" id="KW-0808">Transferase</keyword>
<evidence type="ECO:0000259" key="3">
    <source>
        <dbReference type="Pfam" id="PF00535"/>
    </source>
</evidence>
<sequence>MTYTPGLLSVIMPLYNTGEPFIACMDSLIAQTWKNIEIIIVNDGSTDNSAELAQAYVDRYPHVHLLHQRNAGVSAARNTGIKIARGEYIAYVDGDDIAYPPNVRNANEYGADGQSGRRAVQRRLVYCGNGQNLGFYSA</sequence>
<dbReference type="InterPro" id="IPR001173">
    <property type="entry name" value="Glyco_trans_2-like"/>
</dbReference>
<dbReference type="PANTHER" id="PTHR22916:SF51">
    <property type="entry name" value="GLYCOSYLTRANSFERASE EPSH-RELATED"/>
    <property type="match status" value="1"/>
</dbReference>
<feature type="domain" description="Glycosyltransferase 2-like" evidence="3">
    <location>
        <begin position="9"/>
        <end position="103"/>
    </location>
</feature>
<organism evidence="4 5">
    <name type="scientific">Kluyvera cryocrescens</name>
    <name type="common">Kluyvera citrophila</name>
    <dbReference type="NCBI Taxonomy" id="580"/>
    <lineage>
        <taxon>Bacteria</taxon>
        <taxon>Pseudomonadati</taxon>
        <taxon>Pseudomonadota</taxon>
        <taxon>Gammaproteobacteria</taxon>
        <taxon>Enterobacterales</taxon>
        <taxon>Enterobacteriaceae</taxon>
        <taxon>Kluyvera</taxon>
    </lineage>
</organism>
<keyword evidence="1" id="KW-0328">Glycosyltransferase</keyword>
<dbReference type="CDD" id="cd00761">
    <property type="entry name" value="Glyco_tranf_GTA_type"/>
    <property type="match status" value="1"/>
</dbReference>
<name>A0A485ANS8_KLUCR</name>
<dbReference type="EMBL" id="CAADJD010000015">
    <property type="protein sequence ID" value="VFS61513.1"/>
    <property type="molecule type" value="Genomic_DNA"/>
</dbReference>
<reference evidence="4 5" key="1">
    <citation type="submission" date="2019-03" db="EMBL/GenBank/DDBJ databases">
        <authorList>
            <consortium name="Pathogen Informatics"/>
        </authorList>
    </citation>
    <scope>NUCLEOTIDE SEQUENCE [LARGE SCALE GENOMIC DNA]</scope>
    <source>
        <strain evidence="4 5">NCTC12993</strain>
    </source>
</reference>
<proteinExistence type="predicted"/>
<evidence type="ECO:0000313" key="4">
    <source>
        <dbReference type="EMBL" id="VFS61513.1"/>
    </source>
</evidence>
<gene>
    <name evidence="4" type="primary">kfoC</name>
    <name evidence="4" type="ORF">NCTC12993_01948</name>
</gene>
<protein>
    <submittedName>
        <fullName evidence="4">Chondroitin polymerase</fullName>
    </submittedName>
</protein>
<evidence type="ECO:0000256" key="2">
    <source>
        <dbReference type="ARBA" id="ARBA00022679"/>
    </source>
</evidence>
<dbReference type="Pfam" id="PF00535">
    <property type="entry name" value="Glycos_transf_2"/>
    <property type="match status" value="1"/>
</dbReference>
<dbReference type="InterPro" id="IPR029044">
    <property type="entry name" value="Nucleotide-diphossugar_trans"/>
</dbReference>